<dbReference type="KEGG" id="nzo:SAMEA4504057_0511"/>
<dbReference type="EMBL" id="LT906434">
    <property type="protein sequence ID" value="SNU79025.1"/>
    <property type="molecule type" value="Genomic_DNA"/>
</dbReference>
<dbReference type="RefSeq" id="WP_054600048.1">
    <property type="nucleotide sequence ID" value="NZ_LT906434.1"/>
</dbReference>
<evidence type="ECO:0000313" key="4">
    <source>
        <dbReference type="EMBL" id="SUA44123.1"/>
    </source>
</evidence>
<keyword evidence="5" id="KW-1185">Reference proteome</keyword>
<evidence type="ECO:0000313" key="7">
    <source>
        <dbReference type="Proteomes" id="UP000254055"/>
    </source>
</evidence>
<evidence type="ECO:0000313" key="2">
    <source>
        <dbReference type="EMBL" id="OSI09985.1"/>
    </source>
</evidence>
<gene>
    <name evidence="2" type="ORF">BWD10_07245</name>
    <name evidence="4" type="ORF">NCTC12229_01607</name>
    <name evidence="3" type="ORF">SAMEA4504057_00511</name>
</gene>
<dbReference type="STRING" id="326523.BWD10_07245"/>
<evidence type="ECO:0000313" key="5">
    <source>
        <dbReference type="Proteomes" id="UP000193466"/>
    </source>
</evidence>
<dbReference type="Proteomes" id="UP000193466">
    <property type="component" value="Unassembled WGS sequence"/>
</dbReference>
<name>A0A1X3CQT5_9NEIS</name>
<dbReference type="Proteomes" id="UP000215033">
    <property type="component" value="Chromosome 1"/>
</dbReference>
<sequence>MKTVAVIAAVLLGLSVHAQAGSTPHLKRKAVVHTDRAELCLENNRCYPVLIGKTTPKGTFDLNIVKTNWRGYGGDVMKFKEEGDFMFAVHRVWTLKPEERRLERIASSRVKDRIMTNGCINVTDDVYEKLKAYFVLEVL</sequence>
<dbReference type="EMBL" id="UGRS01000002">
    <property type="protein sequence ID" value="SUA44123.1"/>
    <property type="molecule type" value="Genomic_DNA"/>
</dbReference>
<protein>
    <submittedName>
        <fullName evidence="2">L,D-transpeptidase</fullName>
    </submittedName>
    <submittedName>
        <fullName evidence="4">Periplasmic protein</fullName>
    </submittedName>
</protein>
<reference evidence="3 6" key="2">
    <citation type="submission" date="2017-06" db="EMBL/GenBank/DDBJ databases">
        <authorList>
            <consortium name="Pathogen Informatics"/>
        </authorList>
    </citation>
    <scope>NUCLEOTIDE SEQUENCE [LARGE SCALE GENOMIC DNA]</scope>
    <source>
        <strain evidence="3 6">NCTC12230</strain>
    </source>
</reference>
<keyword evidence="1" id="KW-0732">Signal</keyword>
<feature type="chain" id="PRO_5044568029" evidence="1">
    <location>
        <begin position="21"/>
        <end position="139"/>
    </location>
</feature>
<proteinExistence type="predicted"/>
<dbReference type="EMBL" id="MTBM01000008">
    <property type="protein sequence ID" value="OSI09985.1"/>
    <property type="molecule type" value="Genomic_DNA"/>
</dbReference>
<evidence type="ECO:0000313" key="6">
    <source>
        <dbReference type="Proteomes" id="UP000215033"/>
    </source>
</evidence>
<dbReference type="Proteomes" id="UP000254055">
    <property type="component" value="Unassembled WGS sequence"/>
</dbReference>
<evidence type="ECO:0000313" key="3">
    <source>
        <dbReference type="EMBL" id="SNU79025.1"/>
    </source>
</evidence>
<feature type="signal peptide" evidence="1">
    <location>
        <begin position="1"/>
        <end position="20"/>
    </location>
</feature>
<dbReference type="OrthoDB" id="7202732at2"/>
<evidence type="ECO:0000256" key="1">
    <source>
        <dbReference type="SAM" id="SignalP"/>
    </source>
</evidence>
<accession>A0A1X3CQT5</accession>
<dbReference type="AlphaFoldDB" id="A0A1X3CQT5"/>
<reference evidence="2 5" key="1">
    <citation type="submission" date="2017-01" db="EMBL/GenBank/DDBJ databases">
        <authorList>
            <person name="Wolfgang W.J."/>
            <person name="Cole J."/>
            <person name="Wroblewski D."/>
            <person name="Mcginnis J."/>
            <person name="Musser K.A."/>
        </authorList>
    </citation>
    <scope>NUCLEOTIDE SEQUENCE [LARGE SCALE GENOMIC DNA]</scope>
    <source>
        <strain evidence="2 5">DSM 21643</strain>
    </source>
</reference>
<reference evidence="4 7" key="3">
    <citation type="submission" date="2018-06" db="EMBL/GenBank/DDBJ databases">
        <authorList>
            <consortium name="Pathogen Informatics"/>
            <person name="Doyle S."/>
        </authorList>
    </citation>
    <scope>NUCLEOTIDE SEQUENCE [LARGE SCALE GENOMIC DNA]</scope>
    <source>
        <strain evidence="4 7">NCTC12229</strain>
    </source>
</reference>
<organism evidence="4 7">
    <name type="scientific">Neisseria zoodegmatis</name>
    <dbReference type="NCBI Taxonomy" id="326523"/>
    <lineage>
        <taxon>Bacteria</taxon>
        <taxon>Pseudomonadati</taxon>
        <taxon>Pseudomonadota</taxon>
        <taxon>Betaproteobacteria</taxon>
        <taxon>Neisseriales</taxon>
        <taxon>Neisseriaceae</taxon>
        <taxon>Neisseria</taxon>
    </lineage>
</organism>